<dbReference type="InterPro" id="IPR008920">
    <property type="entry name" value="TF_FadR/GntR_C"/>
</dbReference>
<keyword evidence="3" id="KW-0804">Transcription</keyword>
<comment type="caution">
    <text evidence="5">The sequence shown here is derived from an EMBL/GenBank/DDBJ whole genome shotgun (WGS) entry which is preliminary data.</text>
</comment>
<dbReference type="PROSITE" id="PS50949">
    <property type="entry name" value="HTH_GNTR"/>
    <property type="match status" value="1"/>
</dbReference>
<dbReference type="RefSeq" id="WP_386446391.1">
    <property type="nucleotide sequence ID" value="NZ_JBHSFH010000006.1"/>
</dbReference>
<accession>A0ABV9A4C7</accession>
<dbReference type="InterPro" id="IPR011711">
    <property type="entry name" value="GntR_C"/>
</dbReference>
<dbReference type="CDD" id="cd07377">
    <property type="entry name" value="WHTH_GntR"/>
    <property type="match status" value="1"/>
</dbReference>
<dbReference type="Proteomes" id="UP001595997">
    <property type="component" value="Unassembled WGS sequence"/>
</dbReference>
<evidence type="ECO:0000256" key="3">
    <source>
        <dbReference type="ARBA" id="ARBA00023163"/>
    </source>
</evidence>
<dbReference type="Gene3D" id="1.20.120.530">
    <property type="entry name" value="GntR ligand-binding domain-like"/>
    <property type="match status" value="1"/>
</dbReference>
<gene>
    <name evidence="5" type="ORF">ACFPA8_11475</name>
</gene>
<dbReference type="SMART" id="SM00345">
    <property type="entry name" value="HTH_GNTR"/>
    <property type="match status" value="1"/>
</dbReference>
<dbReference type="SUPFAM" id="SSF46785">
    <property type="entry name" value="Winged helix' DNA-binding domain"/>
    <property type="match status" value="1"/>
</dbReference>
<feature type="domain" description="HTH gntR-type" evidence="4">
    <location>
        <begin position="14"/>
        <end position="84"/>
    </location>
</feature>
<keyword evidence="2" id="KW-0238">DNA-binding</keyword>
<evidence type="ECO:0000259" key="4">
    <source>
        <dbReference type="PROSITE" id="PS50949"/>
    </source>
</evidence>
<dbReference type="Pfam" id="PF00392">
    <property type="entry name" value="GntR"/>
    <property type="match status" value="1"/>
</dbReference>
<reference evidence="6" key="1">
    <citation type="journal article" date="2019" name="Int. J. Syst. Evol. Microbiol.">
        <title>The Global Catalogue of Microorganisms (GCM) 10K type strain sequencing project: providing services to taxonomists for standard genome sequencing and annotation.</title>
        <authorList>
            <consortium name="The Broad Institute Genomics Platform"/>
            <consortium name="The Broad Institute Genome Sequencing Center for Infectious Disease"/>
            <person name="Wu L."/>
            <person name="Ma J."/>
        </authorList>
    </citation>
    <scope>NUCLEOTIDE SEQUENCE [LARGE SCALE GENOMIC DNA]</scope>
    <source>
        <strain evidence="6">CGMCC 4.7357</strain>
    </source>
</reference>
<evidence type="ECO:0000313" key="6">
    <source>
        <dbReference type="Proteomes" id="UP001595997"/>
    </source>
</evidence>
<proteinExistence type="predicted"/>
<dbReference type="EMBL" id="JBHSFH010000006">
    <property type="protein sequence ID" value="MFC4494752.1"/>
    <property type="molecule type" value="Genomic_DNA"/>
</dbReference>
<keyword evidence="6" id="KW-1185">Reference proteome</keyword>
<sequence>MVAGGVPFQPVRAVRAYERVAEEIENRIVSGVLPPGSRLPGERELVSQFGVGRSTVREALRVLESGGLVRSRPGDPLGVEVLGVSSEGLSRALGRLTRSRVTSVGELIQFRMVLDGESNRLAACLRQESDLERMAEQIERMEELSPVGLRAFSEADALFHQAVAEASGNALLGLCARAVHEAVVGVIEQKIAGVSDAGAWMERSVAHHRGVLEAIRAGDGAGAARLGREALFDYYADLVSEGDRRLLQAALGEKDAGTS</sequence>
<evidence type="ECO:0000256" key="1">
    <source>
        <dbReference type="ARBA" id="ARBA00023015"/>
    </source>
</evidence>
<name>A0ABV9A4C7_9ACTN</name>
<evidence type="ECO:0000256" key="2">
    <source>
        <dbReference type="ARBA" id="ARBA00023125"/>
    </source>
</evidence>
<protein>
    <submittedName>
        <fullName evidence="5">FadR/GntR family transcriptional regulator</fullName>
    </submittedName>
</protein>
<dbReference type="Gene3D" id="1.10.10.10">
    <property type="entry name" value="Winged helix-like DNA-binding domain superfamily/Winged helix DNA-binding domain"/>
    <property type="match status" value="1"/>
</dbReference>
<organism evidence="5 6">
    <name type="scientific">Streptomyces ovatisporus</name>
    <dbReference type="NCBI Taxonomy" id="1128682"/>
    <lineage>
        <taxon>Bacteria</taxon>
        <taxon>Bacillati</taxon>
        <taxon>Actinomycetota</taxon>
        <taxon>Actinomycetes</taxon>
        <taxon>Kitasatosporales</taxon>
        <taxon>Streptomycetaceae</taxon>
        <taxon>Streptomyces</taxon>
    </lineage>
</organism>
<keyword evidence="1" id="KW-0805">Transcription regulation</keyword>
<dbReference type="Pfam" id="PF07729">
    <property type="entry name" value="FCD"/>
    <property type="match status" value="1"/>
</dbReference>
<dbReference type="SUPFAM" id="SSF48008">
    <property type="entry name" value="GntR ligand-binding domain-like"/>
    <property type="match status" value="1"/>
</dbReference>
<dbReference type="InterPro" id="IPR000524">
    <property type="entry name" value="Tscrpt_reg_HTH_GntR"/>
</dbReference>
<dbReference type="PRINTS" id="PR00035">
    <property type="entry name" value="HTHGNTR"/>
</dbReference>
<dbReference type="PANTHER" id="PTHR43537">
    <property type="entry name" value="TRANSCRIPTIONAL REGULATOR, GNTR FAMILY"/>
    <property type="match status" value="1"/>
</dbReference>
<dbReference type="PANTHER" id="PTHR43537:SF5">
    <property type="entry name" value="UXU OPERON TRANSCRIPTIONAL REGULATOR"/>
    <property type="match status" value="1"/>
</dbReference>
<dbReference type="SMART" id="SM00895">
    <property type="entry name" value="FCD"/>
    <property type="match status" value="1"/>
</dbReference>
<evidence type="ECO:0000313" key="5">
    <source>
        <dbReference type="EMBL" id="MFC4494752.1"/>
    </source>
</evidence>
<dbReference type="InterPro" id="IPR036388">
    <property type="entry name" value="WH-like_DNA-bd_sf"/>
</dbReference>
<dbReference type="InterPro" id="IPR036390">
    <property type="entry name" value="WH_DNA-bd_sf"/>
</dbReference>